<evidence type="ECO:0000313" key="1">
    <source>
        <dbReference type="EMBL" id="SUN62709.1"/>
    </source>
</evidence>
<dbReference type="GeneID" id="78357286"/>
<protein>
    <submittedName>
        <fullName evidence="1">Staphylococcal protein of uncharacterized function (DUF960)</fullName>
    </submittedName>
</protein>
<gene>
    <name evidence="1" type="ORF">NCTC12224_02032</name>
</gene>
<dbReference type="RefSeq" id="WP_115270323.1">
    <property type="nucleotide sequence ID" value="NZ_JBNPOC010000042.1"/>
</dbReference>
<dbReference type="EMBL" id="UHFN01000007">
    <property type="protein sequence ID" value="SUN62709.1"/>
    <property type="molecule type" value="Genomic_DNA"/>
</dbReference>
<dbReference type="AlphaFoldDB" id="A0A380KDM9"/>
<sequence length="102" mass="11803">MAFDKTRERYASFGIATSLSHELINTIWDVLDNYLKGVVPLEEELTFHLIKREDKLSIQYLDKKNSISIVFDYATSFDPFFPHTVCLIDEGGIETILLPYEL</sequence>
<name>A0A380KDM9_9STRE</name>
<dbReference type="Proteomes" id="UP000254924">
    <property type="component" value="Unassembled WGS sequence"/>
</dbReference>
<proteinExistence type="predicted"/>
<accession>A0A380KDM9</accession>
<dbReference type="OrthoDB" id="2225914at2"/>
<reference evidence="1 2" key="1">
    <citation type="submission" date="2018-06" db="EMBL/GenBank/DDBJ databases">
        <authorList>
            <consortium name="Pathogen Informatics"/>
            <person name="Doyle S."/>
        </authorList>
    </citation>
    <scope>NUCLEOTIDE SEQUENCE [LARGE SCALE GENOMIC DNA]</scope>
    <source>
        <strain evidence="1 2">NCTC12224</strain>
    </source>
</reference>
<dbReference type="Gene3D" id="3.10.450.150">
    <property type="entry name" value="enterococcus faecalis protein"/>
    <property type="match status" value="1"/>
</dbReference>
<organism evidence="1 2">
    <name type="scientific">Streptococcus hyointestinalis</name>
    <dbReference type="NCBI Taxonomy" id="1337"/>
    <lineage>
        <taxon>Bacteria</taxon>
        <taxon>Bacillati</taxon>
        <taxon>Bacillota</taxon>
        <taxon>Bacilli</taxon>
        <taxon>Lactobacillales</taxon>
        <taxon>Streptococcaceae</taxon>
        <taxon>Streptococcus</taxon>
    </lineage>
</organism>
<dbReference type="InterPro" id="IPR009303">
    <property type="entry name" value="DUF960"/>
</dbReference>
<keyword evidence="2" id="KW-1185">Reference proteome</keyword>
<dbReference type="Pfam" id="PF06124">
    <property type="entry name" value="DUF960"/>
    <property type="match status" value="1"/>
</dbReference>
<evidence type="ECO:0000313" key="2">
    <source>
        <dbReference type="Proteomes" id="UP000254924"/>
    </source>
</evidence>